<dbReference type="Proteomes" id="UP000050525">
    <property type="component" value="Unassembled WGS sequence"/>
</dbReference>
<evidence type="ECO:0000313" key="1">
    <source>
        <dbReference type="EMBL" id="KYO26185.1"/>
    </source>
</evidence>
<organism evidence="1 2">
    <name type="scientific">Alligator mississippiensis</name>
    <name type="common">American alligator</name>
    <dbReference type="NCBI Taxonomy" id="8496"/>
    <lineage>
        <taxon>Eukaryota</taxon>
        <taxon>Metazoa</taxon>
        <taxon>Chordata</taxon>
        <taxon>Craniata</taxon>
        <taxon>Vertebrata</taxon>
        <taxon>Euteleostomi</taxon>
        <taxon>Archelosauria</taxon>
        <taxon>Archosauria</taxon>
        <taxon>Crocodylia</taxon>
        <taxon>Alligatoridae</taxon>
        <taxon>Alligatorinae</taxon>
        <taxon>Alligator</taxon>
    </lineage>
</organism>
<dbReference type="EMBL" id="AKHW03005656">
    <property type="protein sequence ID" value="KYO26185.1"/>
    <property type="molecule type" value="Genomic_DNA"/>
</dbReference>
<dbReference type="AlphaFoldDB" id="A0A151MNS5"/>
<protein>
    <submittedName>
        <fullName evidence="1">Uncharacterized protein</fullName>
    </submittedName>
</protein>
<proteinExistence type="predicted"/>
<accession>A0A151MNS5</accession>
<comment type="caution">
    <text evidence="1">The sequence shown here is derived from an EMBL/GenBank/DDBJ whole genome shotgun (WGS) entry which is preliminary data.</text>
</comment>
<sequence length="93" mass="10602">MLHLQGQGKDKKHGERFLLAIPALCRATKQRGEDTLEPETCQVVLLQKIMTKQQKHMEDLEAMLRSLLATAPSLGRLQFLWELQPTARLTEPP</sequence>
<keyword evidence="2" id="KW-1185">Reference proteome</keyword>
<name>A0A151MNS5_ALLMI</name>
<reference evidence="1 2" key="1">
    <citation type="journal article" date="2012" name="Genome Biol.">
        <title>Sequencing three crocodilian genomes to illuminate the evolution of archosaurs and amniotes.</title>
        <authorList>
            <person name="St John J.A."/>
            <person name="Braun E.L."/>
            <person name="Isberg S.R."/>
            <person name="Miles L.G."/>
            <person name="Chong A.Y."/>
            <person name="Gongora J."/>
            <person name="Dalzell P."/>
            <person name="Moran C."/>
            <person name="Bed'hom B."/>
            <person name="Abzhanov A."/>
            <person name="Burgess S.C."/>
            <person name="Cooksey A.M."/>
            <person name="Castoe T.A."/>
            <person name="Crawford N.G."/>
            <person name="Densmore L.D."/>
            <person name="Drew J.C."/>
            <person name="Edwards S.V."/>
            <person name="Faircloth B.C."/>
            <person name="Fujita M.K."/>
            <person name="Greenwold M.J."/>
            <person name="Hoffmann F.G."/>
            <person name="Howard J.M."/>
            <person name="Iguchi T."/>
            <person name="Janes D.E."/>
            <person name="Khan S.Y."/>
            <person name="Kohno S."/>
            <person name="de Koning A.J."/>
            <person name="Lance S.L."/>
            <person name="McCarthy F.M."/>
            <person name="McCormack J.E."/>
            <person name="Merchant M.E."/>
            <person name="Peterson D.G."/>
            <person name="Pollock D.D."/>
            <person name="Pourmand N."/>
            <person name="Raney B.J."/>
            <person name="Roessler K.A."/>
            <person name="Sanford J.R."/>
            <person name="Sawyer R.H."/>
            <person name="Schmidt C.J."/>
            <person name="Triplett E.W."/>
            <person name="Tuberville T.D."/>
            <person name="Venegas-Anaya M."/>
            <person name="Howard J.T."/>
            <person name="Jarvis E.D."/>
            <person name="Guillette L.J.Jr."/>
            <person name="Glenn T.C."/>
            <person name="Green R.E."/>
            <person name="Ray D.A."/>
        </authorList>
    </citation>
    <scope>NUCLEOTIDE SEQUENCE [LARGE SCALE GENOMIC DNA]</scope>
    <source>
        <strain evidence="1">KSC_2009_1</strain>
    </source>
</reference>
<gene>
    <name evidence="1" type="ORF">Y1Q_0001996</name>
</gene>
<evidence type="ECO:0000313" key="2">
    <source>
        <dbReference type="Proteomes" id="UP000050525"/>
    </source>
</evidence>